<proteinExistence type="predicted"/>
<gene>
    <name evidence="1" type="ORF">HLPCO_002942</name>
</gene>
<comment type="caution">
    <text evidence="1">The sequence shown here is derived from an EMBL/GenBank/DDBJ whole genome shotgun (WGS) entry which is preliminary data.</text>
</comment>
<dbReference type="InParanoid" id="U2FID9"/>
<reference evidence="1 2" key="2">
    <citation type="journal article" date="2013" name="PLoS ONE">
        <title>INDIGO - INtegrated Data Warehouse of MIcrobial GenOmes with Examples from the Red Sea Extremophiles.</title>
        <authorList>
            <person name="Alam I."/>
            <person name="Antunes A."/>
            <person name="Kamau A.A."/>
            <person name="Ba Alawi W."/>
            <person name="Kalkatawi M."/>
            <person name="Stingl U."/>
            <person name="Bajic V.B."/>
        </authorList>
    </citation>
    <scope>NUCLEOTIDE SEQUENCE [LARGE SCALE GENOMIC DNA]</scope>
    <source>
        <strain evidence="1 2">SSD-17B</strain>
    </source>
</reference>
<dbReference type="Proteomes" id="UP000005707">
    <property type="component" value="Unassembled WGS sequence"/>
</dbReference>
<evidence type="ECO:0000313" key="2">
    <source>
        <dbReference type="Proteomes" id="UP000005707"/>
    </source>
</evidence>
<name>U2FID9_9MOLU</name>
<protein>
    <submittedName>
        <fullName evidence="1">Uncharacterized protein</fullName>
    </submittedName>
</protein>
<keyword evidence="2" id="KW-1185">Reference proteome</keyword>
<dbReference type="STRING" id="1033810.HLPCO_002942"/>
<sequence>MKKHPKPRSYFIKRVLKKIENKEHRGVKEWYNERCYGNLYKWKGNKVFKLSVINDFYYTVYRHLKKRMQRVEIDHIIDIGCHKATQSELFCKDYQYIGIDNKMYCQHFFNCNERNVTFIFGNFPNEINVDLSNSVVITTGALGQKIDPNMETESGKQALLDKLEQSKILYTNLSNPIFEELKMIFKTVELLPNDTCCFVN</sequence>
<accession>U2FID9</accession>
<dbReference type="EMBL" id="AFNU02000019">
    <property type="protein sequence ID" value="ERJ10989.1"/>
    <property type="molecule type" value="Genomic_DNA"/>
</dbReference>
<organism evidence="1 2">
    <name type="scientific">Haloplasma contractile SSD-17B</name>
    <dbReference type="NCBI Taxonomy" id="1033810"/>
    <lineage>
        <taxon>Bacteria</taxon>
        <taxon>Bacillati</taxon>
        <taxon>Mycoplasmatota</taxon>
        <taxon>Mollicutes</taxon>
        <taxon>Haloplasmatales</taxon>
        <taxon>Haloplasmataceae</taxon>
        <taxon>Haloplasma</taxon>
    </lineage>
</organism>
<evidence type="ECO:0000313" key="1">
    <source>
        <dbReference type="EMBL" id="ERJ10989.1"/>
    </source>
</evidence>
<dbReference type="AlphaFoldDB" id="U2FID9"/>
<dbReference type="RefSeq" id="WP_008825541.1">
    <property type="nucleotide sequence ID" value="NZ_AFNU02000019.1"/>
</dbReference>
<reference evidence="1 2" key="1">
    <citation type="journal article" date="2011" name="J. Bacteriol.">
        <title>Genome sequence of Haloplasma contractile, an unusual contractile bacterium from a deep-sea anoxic brine lake.</title>
        <authorList>
            <person name="Antunes A."/>
            <person name="Alam I."/>
            <person name="El Dorry H."/>
            <person name="Siam R."/>
            <person name="Robertson A."/>
            <person name="Bajic V.B."/>
            <person name="Stingl U."/>
        </authorList>
    </citation>
    <scope>NUCLEOTIDE SEQUENCE [LARGE SCALE GENOMIC DNA]</scope>
    <source>
        <strain evidence="1 2">SSD-17B</strain>
    </source>
</reference>